<keyword evidence="2" id="KW-0812">Transmembrane</keyword>
<dbReference type="RefSeq" id="WP_201848368.1">
    <property type="nucleotide sequence ID" value="NZ_JABBYC010000026.1"/>
</dbReference>
<accession>A0ABS1LMV7</accession>
<evidence type="ECO:0000313" key="4">
    <source>
        <dbReference type="EMBL" id="MBL0887364.1"/>
    </source>
</evidence>
<comment type="caution">
    <text evidence="4">The sequence shown here is derived from an EMBL/GenBank/DDBJ whole genome shotgun (WGS) entry which is preliminary data.</text>
</comment>
<evidence type="ECO:0000313" key="5">
    <source>
        <dbReference type="Proteomes" id="UP000675409"/>
    </source>
</evidence>
<proteinExistence type="predicted"/>
<evidence type="ECO:0000256" key="1">
    <source>
        <dbReference type="SAM" id="MobiDB-lite"/>
    </source>
</evidence>
<protein>
    <submittedName>
        <fullName evidence="4">DUF4366 domain-containing protein</fullName>
    </submittedName>
</protein>
<keyword evidence="2" id="KW-1133">Transmembrane helix</keyword>
<feature type="transmembrane region" description="Helical" evidence="2">
    <location>
        <begin position="230"/>
        <end position="258"/>
    </location>
</feature>
<organism evidence="4 5">
    <name type="scientific">Myceligenerans indicum</name>
    <dbReference type="NCBI Taxonomy" id="2593663"/>
    <lineage>
        <taxon>Bacteria</taxon>
        <taxon>Bacillati</taxon>
        <taxon>Actinomycetota</taxon>
        <taxon>Actinomycetes</taxon>
        <taxon>Micrococcales</taxon>
        <taxon>Promicromonosporaceae</taxon>
        <taxon>Myceligenerans</taxon>
    </lineage>
</organism>
<dbReference type="Proteomes" id="UP000675409">
    <property type="component" value="Unassembled WGS sequence"/>
</dbReference>
<gene>
    <name evidence="4" type="ORF">HGK34_13935</name>
</gene>
<feature type="chain" id="PRO_5045327280" evidence="3">
    <location>
        <begin position="28"/>
        <end position="265"/>
    </location>
</feature>
<dbReference type="EMBL" id="JABBYC010000026">
    <property type="protein sequence ID" value="MBL0887364.1"/>
    <property type="molecule type" value="Genomic_DNA"/>
</dbReference>
<name>A0ABS1LMV7_9MICO</name>
<keyword evidence="5" id="KW-1185">Reference proteome</keyword>
<feature type="signal peptide" evidence="3">
    <location>
        <begin position="1"/>
        <end position="27"/>
    </location>
</feature>
<sequence length="265" mass="27601">MKKFLAGSALTAVALGGMVAMAPAASAHIPNTTADCNGLNVDLKQYHGGSIEVVIDDKVVDSTEFPGGSEYWSSFVKQYPFEDDTVEHTWSVTVDAYDDDQYDYADQGSVAACATPPAKETAVPATPEVVAGCAVSMDDVVLPENSDTVSYSKNDAGVVAALVSDNFEWIKDLGAWTPQNDGSVLFPADLLLVEEKCEEAPTPQPSPSVSTETEPSGEPSTPSAEEEPPVLAATGATVGGAATFALLLVGGGVALVIARRRMARN</sequence>
<keyword evidence="2" id="KW-0472">Membrane</keyword>
<reference evidence="4 5" key="1">
    <citation type="journal article" date="2021" name="Arch. Microbiol.">
        <title>Myceligenerans indicum sp. nov., an actinobacterium isolated from mangrove sediment of Sundarbans, India.</title>
        <authorList>
            <person name="Asha K."/>
            <person name="Bhadury P."/>
        </authorList>
    </citation>
    <scope>NUCLEOTIDE SEQUENCE [LARGE SCALE GENOMIC DNA]</scope>
    <source>
        <strain evidence="4 5">I2</strain>
    </source>
</reference>
<evidence type="ECO:0000256" key="2">
    <source>
        <dbReference type="SAM" id="Phobius"/>
    </source>
</evidence>
<evidence type="ECO:0000256" key="3">
    <source>
        <dbReference type="SAM" id="SignalP"/>
    </source>
</evidence>
<feature type="compositionally biased region" description="Low complexity" evidence="1">
    <location>
        <begin position="207"/>
        <end position="230"/>
    </location>
</feature>
<keyword evidence="3" id="KW-0732">Signal</keyword>
<feature type="region of interest" description="Disordered" evidence="1">
    <location>
        <begin position="197"/>
        <end position="230"/>
    </location>
</feature>